<accession>A0A9P6DG40</accession>
<gene>
    <name evidence="2" type="ORF">BDN71DRAFT_1431652</name>
</gene>
<sequence length="240" mass="25130">MDPPLANITNMLLDMDFSFDNDIDWEKMAAFPDMAPTIPNVTNLSKNFGVYGSFTELLQGSLLQLDRFASPTAISSPTAVSTASILACLVLPPANTNILNLSPNANIPDLLPLTPFTPPALIAHMIMEVAKIDIAHIAPPVTDLDTPASSDTNNIDAVASAATTIVTPLIPAPIVSVDATVPAKSGVNSTSSTDGTDSLLNTLNRSSSTTGISSAPTAKRPAKRSWDMVDEALIVEGKCD</sequence>
<organism evidence="2 3">
    <name type="scientific">Pleurotus eryngii</name>
    <name type="common">Boletus of the steppes</name>
    <dbReference type="NCBI Taxonomy" id="5323"/>
    <lineage>
        <taxon>Eukaryota</taxon>
        <taxon>Fungi</taxon>
        <taxon>Dikarya</taxon>
        <taxon>Basidiomycota</taxon>
        <taxon>Agaricomycotina</taxon>
        <taxon>Agaricomycetes</taxon>
        <taxon>Agaricomycetidae</taxon>
        <taxon>Agaricales</taxon>
        <taxon>Pleurotineae</taxon>
        <taxon>Pleurotaceae</taxon>
        <taxon>Pleurotus</taxon>
    </lineage>
</organism>
<keyword evidence="3" id="KW-1185">Reference proteome</keyword>
<reference evidence="2" key="1">
    <citation type="submission" date="2020-11" db="EMBL/GenBank/DDBJ databases">
        <authorList>
            <consortium name="DOE Joint Genome Institute"/>
            <person name="Ahrendt S."/>
            <person name="Riley R."/>
            <person name="Andreopoulos W."/>
            <person name="Labutti K."/>
            <person name="Pangilinan J."/>
            <person name="Ruiz-Duenas F.J."/>
            <person name="Barrasa J.M."/>
            <person name="Sanchez-Garcia M."/>
            <person name="Camarero S."/>
            <person name="Miyauchi S."/>
            <person name="Serrano A."/>
            <person name="Linde D."/>
            <person name="Babiker R."/>
            <person name="Drula E."/>
            <person name="Ayuso-Fernandez I."/>
            <person name="Pacheco R."/>
            <person name="Padilla G."/>
            <person name="Ferreira P."/>
            <person name="Barriuso J."/>
            <person name="Kellner H."/>
            <person name="Castanera R."/>
            <person name="Alfaro M."/>
            <person name="Ramirez L."/>
            <person name="Pisabarro A.G."/>
            <person name="Kuo A."/>
            <person name="Tritt A."/>
            <person name="Lipzen A."/>
            <person name="He G."/>
            <person name="Yan M."/>
            <person name="Ng V."/>
            <person name="Cullen D."/>
            <person name="Martin F."/>
            <person name="Rosso M.-N."/>
            <person name="Henrissat B."/>
            <person name="Hibbett D."/>
            <person name="Martinez A.T."/>
            <person name="Grigoriev I.V."/>
        </authorList>
    </citation>
    <scope>NUCLEOTIDE SEQUENCE</scope>
    <source>
        <strain evidence="2">ATCC 90797</strain>
    </source>
</reference>
<evidence type="ECO:0000313" key="2">
    <source>
        <dbReference type="EMBL" id="KAF9494575.1"/>
    </source>
</evidence>
<evidence type="ECO:0000256" key="1">
    <source>
        <dbReference type="SAM" id="MobiDB-lite"/>
    </source>
</evidence>
<feature type="region of interest" description="Disordered" evidence="1">
    <location>
        <begin position="185"/>
        <end position="225"/>
    </location>
</feature>
<protein>
    <submittedName>
        <fullName evidence="2">Uncharacterized protein</fullName>
    </submittedName>
</protein>
<evidence type="ECO:0000313" key="3">
    <source>
        <dbReference type="Proteomes" id="UP000807025"/>
    </source>
</evidence>
<dbReference type="Proteomes" id="UP000807025">
    <property type="component" value="Unassembled WGS sequence"/>
</dbReference>
<dbReference type="EMBL" id="MU154571">
    <property type="protein sequence ID" value="KAF9494575.1"/>
    <property type="molecule type" value="Genomic_DNA"/>
</dbReference>
<feature type="compositionally biased region" description="Low complexity" evidence="1">
    <location>
        <begin position="188"/>
        <end position="210"/>
    </location>
</feature>
<proteinExistence type="predicted"/>
<dbReference type="AlphaFoldDB" id="A0A9P6DG40"/>
<comment type="caution">
    <text evidence="2">The sequence shown here is derived from an EMBL/GenBank/DDBJ whole genome shotgun (WGS) entry which is preliminary data.</text>
</comment>
<name>A0A9P6DG40_PLEER</name>